<dbReference type="CDD" id="cd11299">
    <property type="entry name" value="O-FucT_plant"/>
    <property type="match status" value="1"/>
</dbReference>
<dbReference type="Pfam" id="PF10250">
    <property type="entry name" value="O-FucT"/>
    <property type="match status" value="1"/>
</dbReference>
<evidence type="ECO:0000256" key="4">
    <source>
        <dbReference type="ARBA" id="ARBA00023253"/>
    </source>
</evidence>
<dbReference type="AlphaFoldDB" id="A0A9D4V0H5"/>
<dbReference type="PANTHER" id="PTHR31288:SF22">
    <property type="entry name" value="O-FUCOSYLTRANSFERASE 9"/>
    <property type="match status" value="1"/>
</dbReference>
<evidence type="ECO:0000256" key="2">
    <source>
        <dbReference type="ARBA" id="ARBA00022676"/>
    </source>
</evidence>
<dbReference type="GO" id="GO:0016757">
    <property type="term" value="F:glycosyltransferase activity"/>
    <property type="evidence" value="ECO:0007669"/>
    <property type="project" value="UniProtKB-KW"/>
</dbReference>
<evidence type="ECO:0000256" key="5">
    <source>
        <dbReference type="ARBA" id="ARBA00023277"/>
    </source>
</evidence>
<keyword evidence="8" id="KW-1185">Reference proteome</keyword>
<evidence type="ECO:0000256" key="6">
    <source>
        <dbReference type="ARBA" id="ARBA00030350"/>
    </source>
</evidence>
<evidence type="ECO:0000313" key="7">
    <source>
        <dbReference type="EMBL" id="KAI5077211.1"/>
    </source>
</evidence>
<keyword evidence="4" id="KW-0294">Fucose metabolism</keyword>
<reference evidence="7" key="1">
    <citation type="submission" date="2021-01" db="EMBL/GenBank/DDBJ databases">
        <title>Adiantum capillus-veneris genome.</title>
        <authorList>
            <person name="Fang Y."/>
            <person name="Liao Q."/>
        </authorList>
    </citation>
    <scope>NUCLEOTIDE SEQUENCE</scope>
    <source>
        <strain evidence="7">H3</strain>
        <tissue evidence="7">Leaf</tissue>
    </source>
</reference>
<keyword evidence="3" id="KW-0808">Transferase</keyword>
<dbReference type="InterPro" id="IPR019378">
    <property type="entry name" value="GDP-Fuc_O-FucTrfase"/>
</dbReference>
<sequence>MSGLLRSSLIRLARHRRPDFITSELLGFGSSGRPILPSKEDSPVDKVKILKAGSPCKKEGPKSSFQLQKTLSFVLCFSLKLALLRRGFFLLAPLIYISVYRSPEVFKRLWPAMQKANGSYGVTAAWQHQKDRELWRPCISPSKSSRGLQESNGFIIIEANGGLNQQRSSICNAVAVAGLLNATLVIPTFHLNSVWQDSSLFGDIYDEEHFMNSLAEHVRVVRQLPDYMLESIGNNVSLIYNFRVKAWAPASYYISTVLPKLLKLGVIRISPFANRLSFDKIPAKIQQLRCVANFQALRFAQPIAYVGQKLVDRMMQHSSGTGGKYIAVHLRFEMDMVAFSCCTYDGGEEEKRELDAARERGWRGKFNKTGRIIRPDVIRMDGKCPLTPLEVGMMLRGMGFQNNTPIFLAAGKIYKAEKNMIPLLQMFPFLQTKEMLLSSEELEPFKNYSSRLAALDYTACLHSEVFVTTQGGNFPQFLIGHRRYLNKGHSKTIKPDKRKLAILLDNPNIRWETFTKQMQAMRRHSDLKGHELRKSSASIYTYPAPDFLLVAKG</sequence>
<keyword evidence="2" id="KW-0328">Glycosyltransferase</keyword>
<name>A0A9D4V0H5_ADICA</name>
<dbReference type="Proteomes" id="UP000886520">
    <property type="component" value="Chromosome 7"/>
</dbReference>
<dbReference type="EMBL" id="JABFUD020000007">
    <property type="protein sequence ID" value="KAI5077211.1"/>
    <property type="molecule type" value="Genomic_DNA"/>
</dbReference>
<accession>A0A9D4V0H5</accession>
<keyword evidence="5" id="KW-0119">Carbohydrate metabolism</keyword>
<evidence type="ECO:0000256" key="1">
    <source>
        <dbReference type="ARBA" id="ARBA00007737"/>
    </source>
</evidence>
<comment type="similarity">
    <text evidence="1">Belongs to the glycosyltransferase GT106 family.</text>
</comment>
<evidence type="ECO:0000256" key="3">
    <source>
        <dbReference type="ARBA" id="ARBA00022679"/>
    </source>
</evidence>
<proteinExistence type="inferred from homology"/>
<dbReference type="PIRSF" id="PIRSF009360">
    <property type="entry name" value="UCP009360"/>
    <property type="match status" value="1"/>
</dbReference>
<gene>
    <name evidence="7" type="ORF">GOP47_0007035</name>
</gene>
<dbReference type="PANTHER" id="PTHR31288">
    <property type="entry name" value="O-FUCOSYLTRANSFERASE FAMILY PROTEIN"/>
    <property type="match status" value="1"/>
</dbReference>
<dbReference type="InterPro" id="IPR024709">
    <property type="entry name" value="FucosylTrfase_pln"/>
</dbReference>
<dbReference type="OrthoDB" id="20368at2759"/>
<protein>
    <recommendedName>
        <fullName evidence="6">O-fucosyltransferase family protein</fullName>
    </recommendedName>
</protein>
<organism evidence="7 8">
    <name type="scientific">Adiantum capillus-veneris</name>
    <name type="common">Maidenhair fern</name>
    <dbReference type="NCBI Taxonomy" id="13818"/>
    <lineage>
        <taxon>Eukaryota</taxon>
        <taxon>Viridiplantae</taxon>
        <taxon>Streptophyta</taxon>
        <taxon>Embryophyta</taxon>
        <taxon>Tracheophyta</taxon>
        <taxon>Polypodiopsida</taxon>
        <taxon>Polypodiidae</taxon>
        <taxon>Polypodiales</taxon>
        <taxon>Pteridineae</taxon>
        <taxon>Pteridaceae</taxon>
        <taxon>Vittarioideae</taxon>
        <taxon>Adiantum</taxon>
    </lineage>
</organism>
<comment type="caution">
    <text evidence="7">The sequence shown here is derived from an EMBL/GenBank/DDBJ whole genome shotgun (WGS) entry which is preliminary data.</text>
</comment>
<dbReference type="GO" id="GO:0006004">
    <property type="term" value="P:fucose metabolic process"/>
    <property type="evidence" value="ECO:0007669"/>
    <property type="project" value="UniProtKB-KW"/>
</dbReference>
<evidence type="ECO:0000313" key="8">
    <source>
        <dbReference type="Proteomes" id="UP000886520"/>
    </source>
</evidence>